<evidence type="ECO:0000256" key="4">
    <source>
        <dbReference type="ARBA" id="ARBA00023136"/>
    </source>
</evidence>
<dbReference type="AlphaFoldDB" id="A0A2J6WFW7"/>
<feature type="transmembrane region" description="Helical" evidence="5">
    <location>
        <begin position="357"/>
        <end position="375"/>
    </location>
</feature>
<evidence type="ECO:0000313" key="8">
    <source>
        <dbReference type="Proteomes" id="UP000237040"/>
    </source>
</evidence>
<feature type="transmembrane region" description="Helical" evidence="5">
    <location>
        <begin position="32"/>
        <end position="53"/>
    </location>
</feature>
<sequence>MEKVNSLLRKTFLFLIAFYPWINYVFKKVPKLGSFWDDLLILTFFLFSVFVGYKRIKDLVILPSVLFAILFASVSILGFVFNNYLFLAFQHQFRLLFEPFFVFIAVFLINPNKDEIHFYLKSLVFSSVLLGLHGIYQYVKKVPTPAQWVDKDLERTSIYTRAFSVVGSPNVLAGYLELGLPVAFYYVFEHKDYIKKALYLVASFSILGGLLLTFSRGGWLGAFGSLFTAFATFSPIIAISLVFLGFFAIYIIPVLRLRIISLVDPSYIQKSLDSGGRLFRWKYGLVNGFEHPLFGSGLGTFGSSAGQKYGYFSYTSMDSVYVNVFAETGFLGIISFVLFISYGFANFVYKFFSEKKLIYLFLGTSILAILIHIFVENLFDVWGITLNFWFISALSEVLND</sequence>
<evidence type="ECO:0000256" key="3">
    <source>
        <dbReference type="ARBA" id="ARBA00022989"/>
    </source>
</evidence>
<comment type="subcellular location">
    <subcellularLocation>
        <location evidence="1">Membrane</location>
        <topology evidence="1">Multi-pass membrane protein</topology>
    </subcellularLocation>
</comment>
<feature type="transmembrane region" description="Helical" evidence="5">
    <location>
        <begin position="93"/>
        <end position="111"/>
    </location>
</feature>
<feature type="transmembrane region" description="Helical" evidence="5">
    <location>
        <begin position="226"/>
        <end position="252"/>
    </location>
</feature>
<gene>
    <name evidence="7" type="ORF">C0189_00345</name>
</gene>
<feature type="transmembrane region" description="Helical" evidence="5">
    <location>
        <begin position="60"/>
        <end position="81"/>
    </location>
</feature>
<feature type="transmembrane region" description="Helical" evidence="5">
    <location>
        <begin position="118"/>
        <end position="139"/>
    </location>
</feature>
<proteinExistence type="predicted"/>
<dbReference type="PANTHER" id="PTHR37422">
    <property type="entry name" value="TEICHURONIC ACID BIOSYNTHESIS PROTEIN TUAE"/>
    <property type="match status" value="1"/>
</dbReference>
<reference evidence="7 8" key="1">
    <citation type="submission" date="2018-01" db="EMBL/GenBank/DDBJ databases">
        <title>Metagenomic assembled genomes from two thermal pools in the Uzon Caldera, Kamchatka, Russia.</title>
        <authorList>
            <person name="Wilkins L."/>
            <person name="Ettinger C."/>
        </authorList>
    </citation>
    <scope>NUCLEOTIDE SEQUENCE [LARGE SCALE GENOMIC DNA]</scope>
    <source>
        <strain evidence="7">ZAV-07</strain>
    </source>
</reference>
<dbReference type="RefSeq" id="WP_424586537.1">
    <property type="nucleotide sequence ID" value="NZ_JBNAUB010000004.1"/>
</dbReference>
<feature type="domain" description="O-antigen ligase-related" evidence="6">
    <location>
        <begin position="202"/>
        <end position="337"/>
    </location>
</feature>
<dbReference type="InterPro" id="IPR007016">
    <property type="entry name" value="O-antigen_ligase-rel_domated"/>
</dbReference>
<evidence type="ECO:0000256" key="5">
    <source>
        <dbReference type="SAM" id="Phobius"/>
    </source>
</evidence>
<keyword evidence="2 5" id="KW-0812">Transmembrane</keyword>
<feature type="transmembrane region" description="Helical" evidence="5">
    <location>
        <begin position="320"/>
        <end position="345"/>
    </location>
</feature>
<dbReference type="Proteomes" id="UP000237040">
    <property type="component" value="Unassembled WGS sequence"/>
</dbReference>
<dbReference type="EMBL" id="PNIL01000005">
    <property type="protein sequence ID" value="PMP68843.1"/>
    <property type="molecule type" value="Genomic_DNA"/>
</dbReference>
<evidence type="ECO:0000313" key="7">
    <source>
        <dbReference type="EMBL" id="PMP68843.1"/>
    </source>
</evidence>
<dbReference type="GO" id="GO:0016020">
    <property type="term" value="C:membrane"/>
    <property type="evidence" value="ECO:0007669"/>
    <property type="project" value="UniProtKB-SubCell"/>
</dbReference>
<accession>A0A2J6WFW7</accession>
<dbReference type="PANTHER" id="PTHR37422:SF13">
    <property type="entry name" value="LIPOPOLYSACCHARIDE BIOSYNTHESIS PROTEIN PA4999-RELATED"/>
    <property type="match status" value="1"/>
</dbReference>
<evidence type="ECO:0000259" key="6">
    <source>
        <dbReference type="Pfam" id="PF04932"/>
    </source>
</evidence>
<feature type="transmembrane region" description="Helical" evidence="5">
    <location>
        <begin position="197"/>
        <end position="214"/>
    </location>
</feature>
<organism evidence="7 8">
    <name type="scientific">Caldisericum exile</name>
    <dbReference type="NCBI Taxonomy" id="693075"/>
    <lineage>
        <taxon>Bacteria</taxon>
        <taxon>Pseudomonadati</taxon>
        <taxon>Caldisericota/Cryosericota group</taxon>
        <taxon>Caldisericota</taxon>
        <taxon>Caldisericia</taxon>
        <taxon>Caldisericales</taxon>
        <taxon>Caldisericaceae</taxon>
        <taxon>Caldisericum</taxon>
    </lineage>
</organism>
<evidence type="ECO:0000256" key="1">
    <source>
        <dbReference type="ARBA" id="ARBA00004141"/>
    </source>
</evidence>
<feature type="transmembrane region" description="Helical" evidence="5">
    <location>
        <begin position="7"/>
        <end position="26"/>
    </location>
</feature>
<comment type="caution">
    <text evidence="7">The sequence shown here is derived from an EMBL/GenBank/DDBJ whole genome shotgun (WGS) entry which is preliminary data.</text>
</comment>
<name>A0A2J6WFW7_9BACT</name>
<evidence type="ECO:0000256" key="2">
    <source>
        <dbReference type="ARBA" id="ARBA00022692"/>
    </source>
</evidence>
<keyword evidence="3 5" id="KW-1133">Transmembrane helix</keyword>
<protein>
    <recommendedName>
        <fullName evidence="6">O-antigen ligase-related domain-containing protein</fullName>
    </recommendedName>
</protein>
<dbReference type="InterPro" id="IPR051533">
    <property type="entry name" value="WaaL-like"/>
</dbReference>
<dbReference type="Pfam" id="PF04932">
    <property type="entry name" value="Wzy_C"/>
    <property type="match status" value="1"/>
</dbReference>
<keyword evidence="4 5" id="KW-0472">Membrane</keyword>